<dbReference type="Proteomes" id="UP000297703">
    <property type="component" value="Unassembled WGS sequence"/>
</dbReference>
<organism evidence="1 2">
    <name type="scientific">Platysternon megacephalum</name>
    <name type="common">big-headed turtle</name>
    <dbReference type="NCBI Taxonomy" id="55544"/>
    <lineage>
        <taxon>Eukaryota</taxon>
        <taxon>Metazoa</taxon>
        <taxon>Chordata</taxon>
        <taxon>Craniata</taxon>
        <taxon>Vertebrata</taxon>
        <taxon>Euteleostomi</taxon>
        <taxon>Archelosauria</taxon>
        <taxon>Testudinata</taxon>
        <taxon>Testudines</taxon>
        <taxon>Cryptodira</taxon>
        <taxon>Durocryptodira</taxon>
        <taxon>Testudinoidea</taxon>
        <taxon>Platysternidae</taxon>
        <taxon>Platysternon</taxon>
    </lineage>
</organism>
<reference evidence="1 2" key="2">
    <citation type="submission" date="2019-04" db="EMBL/GenBank/DDBJ databases">
        <title>The genome sequence of big-headed turtle.</title>
        <authorList>
            <person name="Gong S."/>
        </authorList>
    </citation>
    <scope>NUCLEOTIDE SEQUENCE [LARGE SCALE GENOMIC DNA]</scope>
    <source>
        <strain evidence="1">DO16091913</strain>
        <tissue evidence="1">Muscle</tissue>
    </source>
</reference>
<evidence type="ECO:0000313" key="2">
    <source>
        <dbReference type="Proteomes" id="UP000297703"/>
    </source>
</evidence>
<dbReference type="EMBL" id="QXTE01001583">
    <property type="protein sequence ID" value="TFJ95748.1"/>
    <property type="molecule type" value="Genomic_DNA"/>
</dbReference>
<comment type="caution">
    <text evidence="1">The sequence shown here is derived from an EMBL/GenBank/DDBJ whole genome shotgun (WGS) entry which is preliminary data.</text>
</comment>
<proteinExistence type="predicted"/>
<accession>A0A4D9DFF1</accession>
<sequence length="113" mass="12656">MYQVLGDNTRGSMFLTLNQLSSQRTIAEVLHLQLTFQPRAHRLASILVALVPLPNSPLLSPLLSLHVPWRWLPWGPASPSTGGERDSGRWQMPLLRTALLCKWDPVAWDPGPI</sequence>
<evidence type="ECO:0000313" key="1">
    <source>
        <dbReference type="EMBL" id="TFJ95748.1"/>
    </source>
</evidence>
<keyword evidence="2" id="KW-1185">Reference proteome</keyword>
<dbReference type="AlphaFoldDB" id="A0A4D9DFF1"/>
<gene>
    <name evidence="1" type="ORF">DR999_PMT22575</name>
</gene>
<name>A0A4D9DFF1_9SAUR</name>
<protein>
    <submittedName>
        <fullName evidence="1">HesB/YadR/YfhF family protein</fullName>
    </submittedName>
</protein>
<reference evidence="1 2" key="1">
    <citation type="submission" date="2019-04" db="EMBL/GenBank/DDBJ databases">
        <title>Draft genome of the big-headed turtle Platysternon megacephalum.</title>
        <authorList>
            <person name="Gong S."/>
        </authorList>
    </citation>
    <scope>NUCLEOTIDE SEQUENCE [LARGE SCALE GENOMIC DNA]</scope>
    <source>
        <strain evidence="1">DO16091913</strain>
        <tissue evidence="1">Muscle</tissue>
    </source>
</reference>